<evidence type="ECO:0000256" key="9">
    <source>
        <dbReference type="ARBA" id="ARBA00048605"/>
    </source>
</evidence>
<evidence type="ECO:0000256" key="11">
    <source>
        <dbReference type="PIRSR" id="PIRSR601382-2"/>
    </source>
</evidence>
<dbReference type="GO" id="GO:0005975">
    <property type="term" value="P:carbohydrate metabolic process"/>
    <property type="evidence" value="ECO:0007669"/>
    <property type="project" value="InterPro"/>
</dbReference>
<dbReference type="InterPro" id="IPR050749">
    <property type="entry name" value="Glycosyl_Hydrolase_47"/>
</dbReference>
<keyword evidence="4 11" id="KW-0479">Metal-binding</keyword>
<keyword evidence="6 11" id="KW-0106">Calcium</keyword>
<dbReference type="GO" id="GO:0005509">
    <property type="term" value="F:calcium ion binding"/>
    <property type="evidence" value="ECO:0007669"/>
    <property type="project" value="InterPro"/>
</dbReference>
<dbReference type="PANTHER" id="PTHR11742">
    <property type="entry name" value="MANNOSYL-OLIGOSACCHARIDE ALPHA-1,2-MANNOSIDASE-RELATED"/>
    <property type="match status" value="1"/>
</dbReference>
<feature type="disulfide bond" evidence="12">
    <location>
        <begin position="302"/>
        <end position="366"/>
    </location>
</feature>
<dbReference type="GO" id="GO:0036503">
    <property type="term" value="P:ERAD pathway"/>
    <property type="evidence" value="ECO:0007669"/>
    <property type="project" value="UniProtKB-ARBA"/>
</dbReference>
<feature type="active site" description="Proton donor" evidence="10">
    <location>
        <position position="102"/>
    </location>
</feature>
<gene>
    <name evidence="14" type="ORF">AMATHDRAFT_74651</name>
</gene>
<evidence type="ECO:0000256" key="4">
    <source>
        <dbReference type="ARBA" id="ARBA00022723"/>
    </source>
</evidence>
<organism evidence="14 15">
    <name type="scientific">Amanita thiersii Skay4041</name>
    <dbReference type="NCBI Taxonomy" id="703135"/>
    <lineage>
        <taxon>Eukaryota</taxon>
        <taxon>Fungi</taxon>
        <taxon>Dikarya</taxon>
        <taxon>Basidiomycota</taxon>
        <taxon>Agaricomycotina</taxon>
        <taxon>Agaricomycetes</taxon>
        <taxon>Agaricomycetidae</taxon>
        <taxon>Agaricales</taxon>
        <taxon>Pluteineae</taxon>
        <taxon>Amanitaceae</taxon>
        <taxon>Amanita</taxon>
    </lineage>
</organism>
<keyword evidence="15" id="KW-1185">Reference proteome</keyword>
<evidence type="ECO:0000256" key="3">
    <source>
        <dbReference type="ARBA" id="ARBA00007658"/>
    </source>
</evidence>
<dbReference type="GO" id="GO:0016020">
    <property type="term" value="C:membrane"/>
    <property type="evidence" value="ECO:0007669"/>
    <property type="project" value="InterPro"/>
</dbReference>
<comment type="cofactor">
    <cofactor evidence="1 11">
        <name>Ca(2+)</name>
        <dbReference type="ChEBI" id="CHEBI:29108"/>
    </cofactor>
</comment>
<comment type="catalytic activity">
    <reaction evidence="9">
        <text>N(4)-(alpha-D-Man-(1-&gt;2)-alpha-D-Man-(1-&gt;2)-alpha-D-Man-(1-&gt;3)-[alpha-D-Man-(1-&gt;2)-alpha-D-Man-(1-&gt;3)-[alpha-D-Man-(1-&gt;2)-alpha-D-Man-(1-&gt;6)]-alpha-D-Man-(1-&gt;6)]-beta-D-Man-(1-&gt;4)-beta-D-GlcNAc-(1-&gt;4)-beta-D-GlcNAc)-L-asparaginyl-[protein] (N-glucan mannose isomer 9A1,2,3B1,2,3) + 4 H2O = N(4)-(alpha-D-Man-(1-&gt;3)-[alpha-D-Man-(1-&gt;3)-[alpha-D-Man-(1-&gt;6)]-alpha-D-Man-(1-&gt;6)]-beta-D-Man-(1-&gt;4)-beta-D-GlcNAc-(1-&gt;4)-beta-D-GlcNAc)-L-asparaginyl-[protein] (N-glucan mannose isomer 5A1,2) + 4 beta-D-mannose</text>
        <dbReference type="Rhea" id="RHEA:56008"/>
        <dbReference type="Rhea" id="RHEA-COMP:14356"/>
        <dbReference type="Rhea" id="RHEA-COMP:14367"/>
        <dbReference type="ChEBI" id="CHEBI:15377"/>
        <dbReference type="ChEBI" id="CHEBI:28563"/>
        <dbReference type="ChEBI" id="CHEBI:59087"/>
        <dbReference type="ChEBI" id="CHEBI:139493"/>
        <dbReference type="EC" id="3.2.1.113"/>
    </reaction>
</comment>
<accession>A0A2A9NVZ0</accession>
<evidence type="ECO:0000313" key="15">
    <source>
        <dbReference type="Proteomes" id="UP000242287"/>
    </source>
</evidence>
<dbReference type="Gene3D" id="1.50.10.10">
    <property type="match status" value="1"/>
</dbReference>
<dbReference type="GO" id="GO:0004571">
    <property type="term" value="F:mannosyl-oligosaccharide 1,2-alpha-mannosidase activity"/>
    <property type="evidence" value="ECO:0007669"/>
    <property type="project" value="UniProtKB-EC"/>
</dbReference>
<evidence type="ECO:0000256" key="5">
    <source>
        <dbReference type="ARBA" id="ARBA00022801"/>
    </source>
</evidence>
<comment type="catalytic activity">
    <reaction evidence="8">
        <text>N(4)-(alpha-D-Man-(1-&gt;2)-alpha-D-Man-(1-&gt;2)-alpha-D-Man-(1-&gt;3)-[alpha-D-Man-(1-&gt;3)-[alpha-D-Man-(1-&gt;2)-alpha-D-Man-(1-&gt;6)]-alpha-D-Man-(1-&gt;6)]-beta-D-Man-(1-&gt;4)-beta-D-GlcNAc-(1-&gt;4)-beta-D-GlcNAc)-L-asparaginyl-[protein] (N-glucan mannose isomer 8A1,2,3B1,3) + 3 H2O = N(4)-(alpha-D-Man-(1-&gt;3)-[alpha-D-Man-(1-&gt;3)-[alpha-D-Man-(1-&gt;6)]-alpha-D-Man-(1-&gt;6)]-beta-D-Man-(1-&gt;4)-beta-D-GlcNAc-(1-&gt;4)-beta-D-GlcNAc)-L-asparaginyl-[protein] (N-glucan mannose isomer 5A1,2) + 3 beta-D-mannose</text>
        <dbReference type="Rhea" id="RHEA:56028"/>
        <dbReference type="Rhea" id="RHEA-COMP:14358"/>
        <dbReference type="Rhea" id="RHEA-COMP:14367"/>
        <dbReference type="ChEBI" id="CHEBI:15377"/>
        <dbReference type="ChEBI" id="CHEBI:28563"/>
        <dbReference type="ChEBI" id="CHEBI:59087"/>
        <dbReference type="ChEBI" id="CHEBI:60628"/>
        <dbReference type="EC" id="3.2.1.113"/>
    </reaction>
</comment>
<dbReference type="AlphaFoldDB" id="A0A2A9NVZ0"/>
<evidence type="ECO:0000256" key="8">
    <source>
        <dbReference type="ARBA" id="ARBA00047669"/>
    </source>
</evidence>
<evidence type="ECO:0000256" key="12">
    <source>
        <dbReference type="PIRSR" id="PIRSR601382-3"/>
    </source>
</evidence>
<evidence type="ECO:0000256" key="13">
    <source>
        <dbReference type="RuleBase" id="RU361193"/>
    </source>
</evidence>
<dbReference type="GO" id="GO:0005783">
    <property type="term" value="C:endoplasmic reticulum"/>
    <property type="evidence" value="ECO:0007669"/>
    <property type="project" value="TreeGrafter"/>
</dbReference>
<dbReference type="PRINTS" id="PR00747">
    <property type="entry name" value="GLYHDRLASE47"/>
</dbReference>
<feature type="active site" evidence="10">
    <location>
        <position position="462"/>
    </location>
</feature>
<dbReference type="STRING" id="703135.A0A2A9NVZ0"/>
<name>A0A2A9NVZ0_9AGAR</name>
<comment type="pathway">
    <text evidence="2">Protein modification; protein glycosylation.</text>
</comment>
<dbReference type="Proteomes" id="UP000242287">
    <property type="component" value="Unassembled WGS sequence"/>
</dbReference>
<keyword evidence="7 12" id="KW-1015">Disulfide bond</keyword>
<dbReference type="OrthoDB" id="8118055at2759"/>
<feature type="active site" evidence="10">
    <location>
        <position position="232"/>
    </location>
</feature>
<dbReference type="InterPro" id="IPR001382">
    <property type="entry name" value="Glyco_hydro_47"/>
</dbReference>
<dbReference type="Pfam" id="PF01532">
    <property type="entry name" value="Glyco_hydro_47"/>
    <property type="match status" value="1"/>
</dbReference>
<keyword evidence="13" id="KW-0326">Glycosidase</keyword>
<proteinExistence type="inferred from homology"/>
<dbReference type="EC" id="3.2.1.-" evidence="13"/>
<feature type="active site" description="Proton donor" evidence="10">
    <location>
        <position position="381"/>
    </location>
</feature>
<protein>
    <recommendedName>
        <fullName evidence="13">alpha-1,2-Mannosidase</fullName>
        <ecNumber evidence="13">3.2.1.-</ecNumber>
    </recommendedName>
</protein>
<evidence type="ECO:0000256" key="1">
    <source>
        <dbReference type="ARBA" id="ARBA00001913"/>
    </source>
</evidence>
<dbReference type="SUPFAM" id="SSF48225">
    <property type="entry name" value="Seven-hairpin glycosidases"/>
    <property type="match status" value="1"/>
</dbReference>
<sequence>MYRRYTLPQDAPPHVWANRATQVKQAFLHAYHGYEAYAAPFDELRPLSNSKINNFNGWGVTAFDSLDTMLLMGLQDEYSRALDIVRQANFTHSETVPVPYFETIIRYLGGLLSAYTFSKDSTLIKRAEDLVTKLEPVFNTQSGMPYFGIDPSSNKTYGPNIGILAEVASLQLEYYYLAKLTGKKRHFKHADNVMHALSSANLTSTGGMFPVRWNLTSGEPFDTRLSVGAQADSAHEYLLKHYLMTAKGDKKSLEMYIRATTHIITDLLYLSPTRHLLYVTDTTHPTNESRASASHLFEHLSCFLPGLFALGAHSLPLDDLYLLGIDFRSLVGHKLYGFAGMNHERLSEWNLKQLHMWAAEGLAQTCWLTYADQPSGLGPDEMIMFNPGKRAWDSKSSQWVYKDNAYLWLEALEKWKRTGGRGPPPGVGAKSPIAYYPSDRSSQRAKRRDYLIRKSGYLLRPETVESLYILWRVTGNYKWRVRGWEIFKALKRETMTTSGFASLESVEMTPAPKADSMPSYFMAETLKYLYLMFLNEDPVPLDKFVFNTEAHPFPIFKWTEEERELFSE</sequence>
<reference evidence="14 15" key="1">
    <citation type="submission" date="2014-02" db="EMBL/GenBank/DDBJ databases">
        <title>Transposable element dynamics among asymbiotic and ectomycorrhizal Amanita fungi.</title>
        <authorList>
            <consortium name="DOE Joint Genome Institute"/>
            <person name="Hess J."/>
            <person name="Skrede I."/>
            <person name="Wolfe B."/>
            <person name="LaButti K."/>
            <person name="Ohm R.A."/>
            <person name="Grigoriev I.V."/>
            <person name="Pringle A."/>
        </authorList>
    </citation>
    <scope>NUCLEOTIDE SEQUENCE [LARGE SCALE GENOMIC DNA]</scope>
    <source>
        <strain evidence="14 15">SKay4041</strain>
    </source>
</reference>
<dbReference type="InterPro" id="IPR012341">
    <property type="entry name" value="6hp_glycosidase-like_sf"/>
</dbReference>
<evidence type="ECO:0000256" key="2">
    <source>
        <dbReference type="ARBA" id="ARBA00004922"/>
    </source>
</evidence>
<evidence type="ECO:0000313" key="14">
    <source>
        <dbReference type="EMBL" id="PFH51966.1"/>
    </source>
</evidence>
<dbReference type="EMBL" id="KZ301983">
    <property type="protein sequence ID" value="PFH51966.1"/>
    <property type="molecule type" value="Genomic_DNA"/>
</dbReference>
<evidence type="ECO:0000256" key="6">
    <source>
        <dbReference type="ARBA" id="ARBA00022837"/>
    </source>
</evidence>
<dbReference type="InterPro" id="IPR036026">
    <property type="entry name" value="Seven-hairpin_glycosidases"/>
</dbReference>
<dbReference type="PANTHER" id="PTHR11742:SF55">
    <property type="entry name" value="ENDOPLASMIC RETICULUM MANNOSYL-OLIGOSACCHARIDE 1,2-ALPHA-MANNOSIDASE"/>
    <property type="match status" value="1"/>
</dbReference>
<keyword evidence="5 13" id="KW-0378">Hydrolase</keyword>
<comment type="similarity">
    <text evidence="3 13">Belongs to the glycosyl hydrolase 47 family.</text>
</comment>
<feature type="binding site" evidence="11">
    <location>
        <position position="548"/>
    </location>
    <ligand>
        <name>Ca(2+)</name>
        <dbReference type="ChEBI" id="CHEBI:29108"/>
    </ligand>
</feature>
<evidence type="ECO:0000256" key="7">
    <source>
        <dbReference type="ARBA" id="ARBA00023157"/>
    </source>
</evidence>
<evidence type="ECO:0000256" key="10">
    <source>
        <dbReference type="PIRSR" id="PIRSR601382-1"/>
    </source>
</evidence>